<evidence type="ECO:0000256" key="1">
    <source>
        <dbReference type="SAM" id="MobiDB-lite"/>
    </source>
</evidence>
<evidence type="ECO:0000313" key="2">
    <source>
        <dbReference type="EMBL" id="VEL35993.1"/>
    </source>
</evidence>
<evidence type="ECO:0000313" key="3">
    <source>
        <dbReference type="Proteomes" id="UP000784294"/>
    </source>
</evidence>
<keyword evidence="3" id="KW-1185">Reference proteome</keyword>
<reference evidence="2" key="1">
    <citation type="submission" date="2018-11" db="EMBL/GenBank/DDBJ databases">
        <authorList>
            <consortium name="Pathogen Informatics"/>
        </authorList>
    </citation>
    <scope>NUCLEOTIDE SEQUENCE</scope>
</reference>
<accession>A0A3S5AZA0</accession>
<comment type="caution">
    <text evidence="2">The sequence shown here is derived from an EMBL/GenBank/DDBJ whole genome shotgun (WGS) entry which is preliminary data.</text>
</comment>
<organism evidence="2 3">
    <name type="scientific">Protopolystoma xenopodis</name>
    <dbReference type="NCBI Taxonomy" id="117903"/>
    <lineage>
        <taxon>Eukaryota</taxon>
        <taxon>Metazoa</taxon>
        <taxon>Spiralia</taxon>
        <taxon>Lophotrochozoa</taxon>
        <taxon>Platyhelminthes</taxon>
        <taxon>Monogenea</taxon>
        <taxon>Polyopisthocotylea</taxon>
        <taxon>Polystomatidea</taxon>
        <taxon>Polystomatidae</taxon>
        <taxon>Protopolystoma</taxon>
    </lineage>
</organism>
<protein>
    <submittedName>
        <fullName evidence="2">Uncharacterized protein</fullName>
    </submittedName>
</protein>
<proteinExistence type="predicted"/>
<dbReference type="AlphaFoldDB" id="A0A3S5AZA0"/>
<dbReference type="Proteomes" id="UP000784294">
    <property type="component" value="Unassembled WGS sequence"/>
</dbReference>
<sequence>MNGPRPRFTAPSVRQNCCSPRPDSLISSLSWGLGLPKWLISERMCWVELLKKNNKPNNTSLVRGDETRGSGLVWLRKVTRCPRPDGLINRETMYQQHLLASLTWRQRVPVCVRVFGWFLLFFSTRLYEIINTQPSQPSLQADCYVTMAISAGQTYQKWSFGWEDTRPPFTREMGLFVLKHITPQDPGSAETQHGGSVELEGSGLKAEVSDET</sequence>
<feature type="region of interest" description="Disordered" evidence="1">
    <location>
        <begin position="185"/>
        <end position="212"/>
    </location>
</feature>
<gene>
    <name evidence="2" type="ORF">PXEA_LOCUS29433</name>
</gene>
<dbReference type="EMBL" id="CAAALY010251163">
    <property type="protein sequence ID" value="VEL35993.1"/>
    <property type="molecule type" value="Genomic_DNA"/>
</dbReference>
<name>A0A3S5AZA0_9PLAT</name>